<evidence type="ECO:0000256" key="3">
    <source>
        <dbReference type="ARBA" id="ARBA00023015"/>
    </source>
</evidence>
<proteinExistence type="predicted"/>
<dbReference type="GO" id="GO:0008270">
    <property type="term" value="F:zinc ion binding"/>
    <property type="evidence" value="ECO:0007669"/>
    <property type="project" value="UniProtKB-KW"/>
</dbReference>
<organism evidence="10 11">
    <name type="scientific">Aulographum hederae CBS 113979</name>
    <dbReference type="NCBI Taxonomy" id="1176131"/>
    <lineage>
        <taxon>Eukaryota</taxon>
        <taxon>Fungi</taxon>
        <taxon>Dikarya</taxon>
        <taxon>Ascomycota</taxon>
        <taxon>Pezizomycotina</taxon>
        <taxon>Dothideomycetes</taxon>
        <taxon>Pleosporomycetidae</taxon>
        <taxon>Aulographales</taxon>
        <taxon>Aulographaceae</taxon>
    </lineage>
</organism>
<protein>
    <recommendedName>
        <fullName evidence="12">Zn(2)-C6 fungal-type domain-containing protein</fullName>
    </recommendedName>
</protein>
<keyword evidence="5" id="KW-0539">Nucleus</keyword>
<dbReference type="InterPro" id="IPR036236">
    <property type="entry name" value="Znf_C2H2_sf"/>
</dbReference>
<feature type="compositionally biased region" description="Low complexity" evidence="7">
    <location>
        <begin position="504"/>
        <end position="513"/>
    </location>
</feature>
<dbReference type="PROSITE" id="PS50157">
    <property type="entry name" value="ZINC_FINGER_C2H2_2"/>
    <property type="match status" value="1"/>
</dbReference>
<keyword evidence="11" id="KW-1185">Reference proteome</keyword>
<sequence>MDTGEVVKPFKCDLCNKCYARDDLLARHRRSCQPNKITSKRKACSACVKAKSKCCYSQPTCSRCQKRSLLCEYLKIPKSGQSSGRSSPPDYSMDSDMSDASSFMSFSSTTGAATSLADPTANDPLWNFQWTMPTLNSWTSDPTFDTPTQAKDFTLLPHDSTNTSATGSPLQSSAASISAASSYQNTPSSWQMMSLATTPSNGSSNQSSERSSVNPVATTTGSSIPSAGPTAPMMTFPSPVPGLSMYPDTSSNEHPSLPTLLATIQSYPERLVSDAYQSPFVHRELYYRGSSDMTTMPKSAMAICCASGLKTKGDASFVRRVIAAERHRLVEAFHKYTYIEEWDALHAAWLYELMELFEPQTERTDQWQPCPRVKGLHRPLLLKMTRRFVHSHPEVTTPSPPLSPTTSLNYGATPSAWLSWYVAETARRTIFLANLVNFLASLDTVSGEQSPYYEPLDDELILSMQLPSSERTWSARSEGEWREAVSGDEVGFWLRDNGGGGSSASGSVSSASGGNVGSGTGLPTKGMTLRELLHGNSKEQLRVRFQSCFGVEGSDDVRGLIALCAAIQFG</sequence>
<feature type="region of interest" description="Disordered" evidence="7">
    <location>
        <begin position="501"/>
        <end position="522"/>
    </location>
</feature>
<evidence type="ECO:0008006" key="12">
    <source>
        <dbReference type="Google" id="ProtNLM"/>
    </source>
</evidence>
<feature type="domain" description="C2H2-type" evidence="9">
    <location>
        <begin position="10"/>
        <end position="37"/>
    </location>
</feature>
<evidence type="ECO:0000313" key="11">
    <source>
        <dbReference type="Proteomes" id="UP000800041"/>
    </source>
</evidence>
<dbReference type="Gene3D" id="3.30.160.60">
    <property type="entry name" value="Classic Zinc Finger"/>
    <property type="match status" value="1"/>
</dbReference>
<feature type="compositionally biased region" description="Low complexity" evidence="7">
    <location>
        <begin position="200"/>
        <end position="214"/>
    </location>
</feature>
<dbReference type="AlphaFoldDB" id="A0A6G1H572"/>
<evidence type="ECO:0000256" key="2">
    <source>
        <dbReference type="ARBA" id="ARBA00022833"/>
    </source>
</evidence>
<dbReference type="Gene3D" id="4.10.240.10">
    <property type="entry name" value="Zn(2)-C6 fungal-type DNA-binding domain"/>
    <property type="match status" value="1"/>
</dbReference>
<dbReference type="Pfam" id="PF00172">
    <property type="entry name" value="Zn_clus"/>
    <property type="match status" value="1"/>
</dbReference>
<evidence type="ECO:0000256" key="7">
    <source>
        <dbReference type="SAM" id="MobiDB-lite"/>
    </source>
</evidence>
<dbReference type="Proteomes" id="UP000800041">
    <property type="component" value="Unassembled WGS sequence"/>
</dbReference>
<keyword evidence="1" id="KW-0479">Metal-binding</keyword>
<evidence type="ECO:0000256" key="5">
    <source>
        <dbReference type="ARBA" id="ARBA00023242"/>
    </source>
</evidence>
<evidence type="ECO:0000256" key="4">
    <source>
        <dbReference type="ARBA" id="ARBA00023163"/>
    </source>
</evidence>
<feature type="region of interest" description="Disordered" evidence="7">
    <location>
        <begin position="193"/>
        <end position="236"/>
    </location>
</feature>
<dbReference type="GO" id="GO:0000981">
    <property type="term" value="F:DNA-binding transcription factor activity, RNA polymerase II-specific"/>
    <property type="evidence" value="ECO:0007669"/>
    <property type="project" value="InterPro"/>
</dbReference>
<reference evidence="10" key="1">
    <citation type="journal article" date="2020" name="Stud. Mycol.">
        <title>101 Dothideomycetes genomes: a test case for predicting lifestyles and emergence of pathogens.</title>
        <authorList>
            <person name="Haridas S."/>
            <person name="Albert R."/>
            <person name="Binder M."/>
            <person name="Bloem J."/>
            <person name="Labutti K."/>
            <person name="Salamov A."/>
            <person name="Andreopoulos B."/>
            <person name="Baker S."/>
            <person name="Barry K."/>
            <person name="Bills G."/>
            <person name="Bluhm B."/>
            <person name="Cannon C."/>
            <person name="Castanera R."/>
            <person name="Culley D."/>
            <person name="Daum C."/>
            <person name="Ezra D."/>
            <person name="Gonzalez J."/>
            <person name="Henrissat B."/>
            <person name="Kuo A."/>
            <person name="Liang C."/>
            <person name="Lipzen A."/>
            <person name="Lutzoni F."/>
            <person name="Magnuson J."/>
            <person name="Mondo S."/>
            <person name="Nolan M."/>
            <person name="Ohm R."/>
            <person name="Pangilinan J."/>
            <person name="Park H.-J."/>
            <person name="Ramirez L."/>
            <person name="Alfaro M."/>
            <person name="Sun H."/>
            <person name="Tritt A."/>
            <person name="Yoshinaga Y."/>
            <person name="Zwiers L.-H."/>
            <person name="Turgeon B."/>
            <person name="Goodwin S."/>
            <person name="Spatafora J."/>
            <person name="Crous P."/>
            <person name="Grigoriev I."/>
        </authorList>
    </citation>
    <scope>NUCLEOTIDE SEQUENCE</scope>
    <source>
        <strain evidence="10">CBS 113979</strain>
    </source>
</reference>
<dbReference type="EMBL" id="ML977149">
    <property type="protein sequence ID" value="KAF1988170.1"/>
    <property type="molecule type" value="Genomic_DNA"/>
</dbReference>
<dbReference type="CDD" id="cd00067">
    <property type="entry name" value="GAL4"/>
    <property type="match status" value="1"/>
</dbReference>
<keyword evidence="3" id="KW-0805">Transcription regulation</keyword>
<feature type="region of interest" description="Disordered" evidence="7">
    <location>
        <begin position="139"/>
        <end position="170"/>
    </location>
</feature>
<dbReference type="PANTHER" id="PTHR47660:SF3">
    <property type="entry name" value="FINGER DOMAIN PROTEIN, PUTATIVE (AFU_ORTHOLOGUE AFUA_4G03310)-RELATED"/>
    <property type="match status" value="1"/>
</dbReference>
<dbReference type="SMART" id="SM00066">
    <property type="entry name" value="GAL4"/>
    <property type="match status" value="1"/>
</dbReference>
<dbReference type="InterPro" id="IPR013087">
    <property type="entry name" value="Znf_C2H2_type"/>
</dbReference>
<evidence type="ECO:0000259" key="8">
    <source>
        <dbReference type="PROSITE" id="PS50048"/>
    </source>
</evidence>
<keyword evidence="2" id="KW-0862">Zinc</keyword>
<evidence type="ECO:0000259" key="9">
    <source>
        <dbReference type="PROSITE" id="PS50157"/>
    </source>
</evidence>
<dbReference type="PROSITE" id="PS50048">
    <property type="entry name" value="ZN2_CY6_FUNGAL_2"/>
    <property type="match status" value="1"/>
</dbReference>
<keyword evidence="6" id="KW-0863">Zinc-finger</keyword>
<dbReference type="SUPFAM" id="SSF57667">
    <property type="entry name" value="beta-beta-alpha zinc fingers"/>
    <property type="match status" value="1"/>
</dbReference>
<name>A0A6G1H572_9PEZI</name>
<dbReference type="SUPFAM" id="SSF57701">
    <property type="entry name" value="Zn2/Cys6 DNA-binding domain"/>
    <property type="match status" value="1"/>
</dbReference>
<feature type="compositionally biased region" description="Polar residues" evidence="7">
    <location>
        <begin position="139"/>
        <end position="151"/>
    </location>
</feature>
<feature type="compositionally biased region" description="Polar residues" evidence="7">
    <location>
        <begin position="215"/>
        <end position="225"/>
    </location>
</feature>
<dbReference type="InterPro" id="IPR036864">
    <property type="entry name" value="Zn2-C6_fun-type_DNA-bd_sf"/>
</dbReference>
<evidence type="ECO:0000313" key="10">
    <source>
        <dbReference type="EMBL" id="KAF1988170.1"/>
    </source>
</evidence>
<evidence type="ECO:0000256" key="1">
    <source>
        <dbReference type="ARBA" id="ARBA00022723"/>
    </source>
</evidence>
<feature type="compositionally biased region" description="Polar residues" evidence="7">
    <location>
        <begin position="159"/>
        <end position="170"/>
    </location>
</feature>
<keyword evidence="4" id="KW-0804">Transcription</keyword>
<dbReference type="InterPro" id="IPR001138">
    <property type="entry name" value="Zn2Cys6_DnaBD"/>
</dbReference>
<evidence type="ECO:0000256" key="6">
    <source>
        <dbReference type="PROSITE-ProRule" id="PRU00042"/>
    </source>
</evidence>
<feature type="domain" description="Zn(2)-C6 fungal-type" evidence="8">
    <location>
        <begin position="43"/>
        <end position="73"/>
    </location>
</feature>
<gene>
    <name evidence="10" type="ORF">K402DRAFT_402874</name>
</gene>
<dbReference type="PANTHER" id="PTHR47660">
    <property type="entry name" value="TRANSCRIPTION FACTOR WITH C2H2 AND ZN(2)-CYS(6) DNA BINDING DOMAIN (EUROFUNG)-RELATED-RELATED"/>
    <property type="match status" value="1"/>
</dbReference>
<accession>A0A6G1H572</accession>
<dbReference type="OrthoDB" id="5423818at2759"/>